<accession>A0A8K0EXB3</accession>
<dbReference type="Proteomes" id="UP000838412">
    <property type="component" value="Chromosome 5"/>
</dbReference>
<sequence>MQENIGESSVGPDHRIVFARVRLSLRKKKTEPRKGQYDWNLFKNSRVLQEQYTVEVHNRFQPLQEVEESATDRYERFTKATQEAAEKVVSLKKRGRKTRHSEDPRVAKARHELNNTYGRYKENTTEVYRQDITDEDEEIPTLFQELDIKEGPFEQEEYEEAKKTLVEGKANGEDGIPPEVLKRCDEWLGQITMEFCNRVLMKGGKPEQWSLLNIVPIPKSGDLRLGSNYRGISLSSPVANTSTG</sequence>
<proteinExistence type="predicted"/>
<reference evidence="1" key="1">
    <citation type="submission" date="2022-01" db="EMBL/GenBank/DDBJ databases">
        <authorList>
            <person name="Braso-Vives M."/>
        </authorList>
    </citation>
    <scope>NUCLEOTIDE SEQUENCE</scope>
</reference>
<dbReference type="PANTHER" id="PTHR19446">
    <property type="entry name" value="REVERSE TRANSCRIPTASES"/>
    <property type="match status" value="1"/>
</dbReference>
<organism evidence="1 2">
    <name type="scientific">Branchiostoma lanceolatum</name>
    <name type="common">Common lancelet</name>
    <name type="synonym">Amphioxus lanceolatum</name>
    <dbReference type="NCBI Taxonomy" id="7740"/>
    <lineage>
        <taxon>Eukaryota</taxon>
        <taxon>Metazoa</taxon>
        <taxon>Chordata</taxon>
        <taxon>Cephalochordata</taxon>
        <taxon>Leptocardii</taxon>
        <taxon>Amphioxiformes</taxon>
        <taxon>Branchiostomatidae</taxon>
        <taxon>Branchiostoma</taxon>
    </lineage>
</organism>
<dbReference type="OrthoDB" id="6021489at2759"/>
<evidence type="ECO:0000313" key="1">
    <source>
        <dbReference type="EMBL" id="CAH1266640.1"/>
    </source>
</evidence>
<dbReference type="AlphaFoldDB" id="A0A8K0EXB3"/>
<gene>
    <name evidence="1" type="primary">Hypp3466</name>
    <name evidence="1" type="ORF">BLAG_LOCUS20191</name>
</gene>
<keyword evidence="2" id="KW-1185">Reference proteome</keyword>
<dbReference type="EMBL" id="OV696690">
    <property type="protein sequence ID" value="CAH1266640.1"/>
    <property type="molecule type" value="Genomic_DNA"/>
</dbReference>
<protein>
    <submittedName>
        <fullName evidence="1">Hypp3466 protein</fullName>
    </submittedName>
</protein>
<evidence type="ECO:0000313" key="2">
    <source>
        <dbReference type="Proteomes" id="UP000838412"/>
    </source>
</evidence>
<name>A0A8K0EXB3_BRALA</name>